<gene>
    <name evidence="1" type="ORF">MAUB_25120</name>
</gene>
<dbReference type="Proteomes" id="UP000465609">
    <property type="component" value="Chromosome"/>
</dbReference>
<evidence type="ECO:0000313" key="1">
    <source>
        <dbReference type="EMBL" id="BBX84639.1"/>
    </source>
</evidence>
<accession>A0ABN5YVL8</accession>
<dbReference type="EMBL" id="AP022577">
    <property type="protein sequence ID" value="BBX84639.1"/>
    <property type="molecule type" value="Genomic_DNA"/>
</dbReference>
<organism evidence="1 2">
    <name type="scientific">Mycolicibacterium aubagnense</name>
    <dbReference type="NCBI Taxonomy" id="319707"/>
    <lineage>
        <taxon>Bacteria</taxon>
        <taxon>Bacillati</taxon>
        <taxon>Actinomycetota</taxon>
        <taxon>Actinomycetes</taxon>
        <taxon>Mycobacteriales</taxon>
        <taxon>Mycobacteriaceae</taxon>
        <taxon>Mycolicibacterium</taxon>
    </lineage>
</organism>
<name>A0ABN5YVL8_9MYCO</name>
<dbReference type="RefSeq" id="WP_138232583.1">
    <property type="nucleotide sequence ID" value="NZ_AP022577.1"/>
</dbReference>
<evidence type="ECO:0000313" key="2">
    <source>
        <dbReference type="Proteomes" id="UP000465609"/>
    </source>
</evidence>
<reference evidence="1 2" key="1">
    <citation type="journal article" date="2019" name="Emerg. Microbes Infect.">
        <title>Comprehensive subspecies identification of 175 nontuberculous mycobacteria species based on 7547 genomic profiles.</title>
        <authorList>
            <person name="Matsumoto Y."/>
            <person name="Kinjo T."/>
            <person name="Motooka D."/>
            <person name="Nabeya D."/>
            <person name="Jung N."/>
            <person name="Uechi K."/>
            <person name="Horii T."/>
            <person name="Iida T."/>
            <person name="Fujita J."/>
            <person name="Nakamura S."/>
        </authorList>
    </citation>
    <scope>NUCLEOTIDE SEQUENCE [LARGE SCALE GENOMIC DNA]</scope>
    <source>
        <strain evidence="1 2">JCM 15296</strain>
    </source>
</reference>
<proteinExistence type="predicted"/>
<sequence length="129" mass="13550">MAGAHEAGNASGKRKRRGPKTLVQAVFALMDDVAELRKSAQFIADNIAELSVSAAGIDRHAELIASQITSLTEAAAGIDRSAEKIAHGANSIAATLPSLQRLAEVVEPLDTTVARLGWLVDRLPGVKRS</sequence>
<keyword evidence="2" id="KW-1185">Reference proteome</keyword>
<dbReference type="Gene3D" id="1.10.287.950">
    <property type="entry name" value="Methyl-accepting chemotaxis protein"/>
    <property type="match status" value="1"/>
</dbReference>
<protein>
    <recommendedName>
        <fullName evidence="3">ATPase</fullName>
    </recommendedName>
</protein>
<evidence type="ECO:0008006" key="3">
    <source>
        <dbReference type="Google" id="ProtNLM"/>
    </source>
</evidence>